<comment type="caution">
    <text evidence="1">The sequence shown here is derived from an EMBL/GenBank/DDBJ whole genome shotgun (WGS) entry which is preliminary data.</text>
</comment>
<organism evidence="1 2">
    <name type="scientific">Rhodoferax potami</name>
    <dbReference type="NCBI Taxonomy" id="3068338"/>
    <lineage>
        <taxon>Bacteria</taxon>
        <taxon>Pseudomonadati</taxon>
        <taxon>Pseudomonadota</taxon>
        <taxon>Betaproteobacteria</taxon>
        <taxon>Burkholderiales</taxon>
        <taxon>Comamonadaceae</taxon>
        <taxon>Rhodoferax</taxon>
    </lineage>
</organism>
<gene>
    <name evidence="1" type="ORF">RAE19_15670</name>
</gene>
<dbReference type="InterPro" id="IPR032710">
    <property type="entry name" value="NTF2-like_dom_sf"/>
</dbReference>
<protein>
    <submittedName>
        <fullName evidence="1">Nuclear transport factor 2 family protein</fullName>
    </submittedName>
</protein>
<dbReference type="SUPFAM" id="SSF54427">
    <property type="entry name" value="NTF2-like"/>
    <property type="match status" value="1"/>
</dbReference>
<evidence type="ECO:0000313" key="2">
    <source>
        <dbReference type="Proteomes" id="UP001321700"/>
    </source>
</evidence>
<name>A0ABU3KSC1_9BURK</name>
<dbReference type="Pfam" id="PF12893">
    <property type="entry name" value="Lumazine_bd_2"/>
    <property type="match status" value="1"/>
</dbReference>
<keyword evidence="2" id="KW-1185">Reference proteome</keyword>
<accession>A0ABU3KSC1</accession>
<proteinExistence type="predicted"/>
<dbReference type="Proteomes" id="UP001321700">
    <property type="component" value="Unassembled WGS sequence"/>
</dbReference>
<evidence type="ECO:0000313" key="1">
    <source>
        <dbReference type="EMBL" id="MDT7520127.1"/>
    </source>
</evidence>
<dbReference type="Gene3D" id="3.10.450.50">
    <property type="match status" value="1"/>
</dbReference>
<dbReference type="RefSeq" id="WP_313875758.1">
    <property type="nucleotide sequence ID" value="NZ_JAVBIK010000001.1"/>
</dbReference>
<reference evidence="1 2" key="1">
    <citation type="submission" date="2023-08" db="EMBL/GenBank/DDBJ databases">
        <title>Rhodoferax potami sp. nov. and Rhodoferax mekongensis sp. nov., isolated from the Mekong River in Thailand.</title>
        <authorList>
            <person name="Kitikhun S."/>
            <person name="Charoenyingcharoen P."/>
            <person name="Siriarchawattana P."/>
            <person name="Likhitrattanapisal S."/>
            <person name="Nilsakha T."/>
            <person name="Chanpet A."/>
            <person name="Rattanawaree P."/>
            <person name="Ingsriswang S."/>
        </authorList>
    </citation>
    <scope>NUCLEOTIDE SEQUENCE [LARGE SCALE GENOMIC DNA]</scope>
    <source>
        <strain evidence="1 2">TBRC 17660</strain>
    </source>
</reference>
<dbReference type="EMBL" id="JAVBIK010000001">
    <property type="protein sequence ID" value="MDT7520127.1"/>
    <property type="molecule type" value="Genomic_DNA"/>
</dbReference>
<sequence length="122" mass="14427">MPIDEIRAFLNDYFEVLQTQDMALFERVFHKDCVLFSQQDGVQVTRPFAAYRDMVQGREAPAKGNFPRQEELLLVDFLSPTMAVLKVRLRLFNNIMEDHLNVMKHEGRWMIYAKHFYRVGSV</sequence>
<dbReference type="InterPro" id="IPR039437">
    <property type="entry name" value="FrzH/put_lumazine-bd"/>
</dbReference>